<gene>
    <name evidence="2" type="ORF">PSON_ATCC_30995.1.T0280163</name>
</gene>
<evidence type="ECO:0000313" key="3">
    <source>
        <dbReference type="Proteomes" id="UP000692954"/>
    </source>
</evidence>
<keyword evidence="3" id="KW-1185">Reference proteome</keyword>
<protein>
    <submittedName>
        <fullName evidence="2">Uncharacterized protein</fullName>
    </submittedName>
</protein>
<name>A0A8S1M190_9CILI</name>
<feature type="coiled-coil region" evidence="1">
    <location>
        <begin position="104"/>
        <end position="274"/>
    </location>
</feature>
<dbReference type="Proteomes" id="UP000692954">
    <property type="component" value="Unassembled WGS sequence"/>
</dbReference>
<comment type="caution">
    <text evidence="2">The sequence shown here is derived from an EMBL/GenBank/DDBJ whole genome shotgun (WGS) entry which is preliminary data.</text>
</comment>
<dbReference type="EMBL" id="CAJJDN010000028">
    <property type="protein sequence ID" value="CAD8071641.1"/>
    <property type="molecule type" value="Genomic_DNA"/>
</dbReference>
<organism evidence="2 3">
    <name type="scientific">Paramecium sonneborni</name>
    <dbReference type="NCBI Taxonomy" id="65129"/>
    <lineage>
        <taxon>Eukaryota</taxon>
        <taxon>Sar</taxon>
        <taxon>Alveolata</taxon>
        <taxon>Ciliophora</taxon>
        <taxon>Intramacronucleata</taxon>
        <taxon>Oligohymenophorea</taxon>
        <taxon>Peniculida</taxon>
        <taxon>Parameciidae</taxon>
        <taxon>Paramecium</taxon>
    </lineage>
</organism>
<accession>A0A8S1M190</accession>
<evidence type="ECO:0000313" key="2">
    <source>
        <dbReference type="EMBL" id="CAD8071641.1"/>
    </source>
</evidence>
<dbReference type="AlphaFoldDB" id="A0A8S1M190"/>
<proteinExistence type="predicted"/>
<reference evidence="2" key="1">
    <citation type="submission" date="2021-01" db="EMBL/GenBank/DDBJ databases">
        <authorList>
            <consortium name="Genoscope - CEA"/>
            <person name="William W."/>
        </authorList>
    </citation>
    <scope>NUCLEOTIDE SEQUENCE</scope>
</reference>
<keyword evidence="1" id="KW-0175">Coiled coil</keyword>
<sequence>MSQIFQETFIITFYDLDLPQHQSIKTYKINKNTTLQDCKTWIQSKLDDNYEVYFFLENNKRYTGNLNENVFNILKIMSKRQIPFKKVLSYPRKQLQPQTQQNDLQQQINENIRVKQEKEQLELQNSQMIKEIQDLKKELQNQEKQIRDLQIKIQNLTKEHFNEKMKMNQLIQQLQLENLNKTDQLNQISMYSNQTNQTNKINKENQQLKNENQNLLTKITQLQQIQDDSKSQIFKLNDLKEDLQNQTNQFKIQLNSSEEQKRLLLITIESIKNQNNQLCFDQHDCISQINFNQIQELLIDALIKKKKVQYQSQQKQLMPLNKLKVFNTILQNYLLIIYQKQLSELIRTLRNASLPIFQCSLVNCNFVFISRDGNQSCQVDNHYFCPICEISCNFKRL</sequence>
<evidence type="ECO:0000256" key="1">
    <source>
        <dbReference type="SAM" id="Coils"/>
    </source>
</evidence>